<evidence type="ECO:0000313" key="2">
    <source>
        <dbReference type="Proteomes" id="UP000271573"/>
    </source>
</evidence>
<dbReference type="Gene3D" id="3.30.70.100">
    <property type="match status" value="1"/>
</dbReference>
<evidence type="ECO:0000313" key="1">
    <source>
        <dbReference type="EMBL" id="BBH16163.1"/>
    </source>
</evidence>
<reference evidence="1 2" key="1">
    <citation type="submission" date="2018-11" db="EMBL/GenBank/DDBJ databases">
        <title>Complete genome sequence of Nocardioides baekrokdamisoli strain KCTC 39748.</title>
        <authorList>
            <person name="Kang S.W."/>
            <person name="Lee K.C."/>
            <person name="Kim K.K."/>
            <person name="Kim J.S."/>
            <person name="Kim D.S."/>
            <person name="Ko S.H."/>
            <person name="Yang S.H."/>
            <person name="Shin Y.K."/>
            <person name="Lee J.S."/>
        </authorList>
    </citation>
    <scope>NUCLEOTIDE SEQUENCE [LARGE SCALE GENOMIC DNA]</scope>
    <source>
        <strain evidence="1 2">KCTC 39748</strain>
    </source>
</reference>
<dbReference type="OrthoDB" id="3215089at2"/>
<proteinExistence type="predicted"/>
<evidence type="ECO:0008006" key="3">
    <source>
        <dbReference type="Google" id="ProtNLM"/>
    </source>
</evidence>
<dbReference type="InterPro" id="IPR011008">
    <property type="entry name" value="Dimeric_a/b-barrel"/>
</dbReference>
<dbReference type="AlphaFoldDB" id="A0A3G9IV74"/>
<dbReference type="KEGG" id="nbe:Back2_04500"/>
<dbReference type="RefSeq" id="WP_125566378.1">
    <property type="nucleotide sequence ID" value="NZ_AP019307.1"/>
</dbReference>
<dbReference type="EMBL" id="AP019307">
    <property type="protein sequence ID" value="BBH16163.1"/>
    <property type="molecule type" value="Genomic_DNA"/>
</dbReference>
<keyword evidence="2" id="KW-1185">Reference proteome</keyword>
<dbReference type="SUPFAM" id="SSF54909">
    <property type="entry name" value="Dimeric alpha+beta barrel"/>
    <property type="match status" value="1"/>
</dbReference>
<dbReference type="Proteomes" id="UP000271573">
    <property type="component" value="Chromosome"/>
</dbReference>
<protein>
    <recommendedName>
        <fullName evidence="3">ABM domain-containing protein</fullName>
    </recommendedName>
</protein>
<accession>A0A3G9IV74</accession>
<name>A0A3G9IV74_9ACTN</name>
<gene>
    <name evidence="1" type="ORF">Back2_04500</name>
</gene>
<sequence length="101" mass="11113">MSVVVSLAMRGDTALFEKSLTDRADDFVRISDGARKVGAIHHRFAIGDGFVLVEDEWESAEQFQAFFADAELQKFIAEIGGDVSSEPQMSIARAVRSADQF</sequence>
<organism evidence="1 2">
    <name type="scientific">Nocardioides baekrokdamisoli</name>
    <dbReference type="NCBI Taxonomy" id="1804624"/>
    <lineage>
        <taxon>Bacteria</taxon>
        <taxon>Bacillati</taxon>
        <taxon>Actinomycetota</taxon>
        <taxon>Actinomycetes</taxon>
        <taxon>Propionibacteriales</taxon>
        <taxon>Nocardioidaceae</taxon>
        <taxon>Nocardioides</taxon>
    </lineage>
</organism>